<feature type="region of interest" description="Disordered" evidence="1">
    <location>
        <begin position="1"/>
        <end position="21"/>
    </location>
</feature>
<keyword evidence="4" id="KW-1185">Reference proteome</keyword>
<dbReference type="SUPFAM" id="SSF47090">
    <property type="entry name" value="PGBD-like"/>
    <property type="match status" value="1"/>
</dbReference>
<dbReference type="Gene3D" id="1.10.101.10">
    <property type="entry name" value="PGBD-like superfamily/PGBD"/>
    <property type="match status" value="1"/>
</dbReference>
<dbReference type="EMBL" id="BMVG01000001">
    <property type="protein sequence ID" value="GHD98301.1"/>
    <property type="molecule type" value="Genomic_DNA"/>
</dbReference>
<gene>
    <name evidence="3" type="ORF">GCM10010339_04930</name>
</gene>
<evidence type="ECO:0000313" key="4">
    <source>
        <dbReference type="Proteomes" id="UP000655443"/>
    </source>
</evidence>
<protein>
    <recommendedName>
        <fullName evidence="2">Peptidoglycan binding-like domain-containing protein</fullName>
    </recommendedName>
</protein>
<sequence length="87" mass="9429">MPTSPASRTTPAVAPVLRRGDHGPQVAELQLRLWQLDLYDGRVDGVYTRTVEDAVRSYQLARGIGDDTLGVYGAATRASLESETSEP</sequence>
<comment type="caution">
    <text evidence="3">The sequence shown here is derived from an EMBL/GenBank/DDBJ whole genome shotgun (WGS) entry which is preliminary data.</text>
</comment>
<organism evidence="3 4">
    <name type="scientific">Streptomyces alanosinicus</name>
    <dbReference type="NCBI Taxonomy" id="68171"/>
    <lineage>
        <taxon>Bacteria</taxon>
        <taxon>Bacillati</taxon>
        <taxon>Actinomycetota</taxon>
        <taxon>Actinomycetes</taxon>
        <taxon>Kitasatosporales</taxon>
        <taxon>Streptomycetaceae</taxon>
        <taxon>Streptomyces</taxon>
    </lineage>
</organism>
<dbReference type="InterPro" id="IPR036365">
    <property type="entry name" value="PGBD-like_sf"/>
</dbReference>
<feature type="compositionally biased region" description="Polar residues" evidence="1">
    <location>
        <begin position="1"/>
        <end position="10"/>
    </location>
</feature>
<evidence type="ECO:0000313" key="3">
    <source>
        <dbReference type="EMBL" id="GHD98301.1"/>
    </source>
</evidence>
<evidence type="ECO:0000256" key="1">
    <source>
        <dbReference type="SAM" id="MobiDB-lite"/>
    </source>
</evidence>
<feature type="domain" description="Peptidoglycan binding-like" evidence="2">
    <location>
        <begin position="23"/>
        <end position="80"/>
    </location>
</feature>
<proteinExistence type="predicted"/>
<dbReference type="Pfam" id="PF01471">
    <property type="entry name" value="PG_binding_1"/>
    <property type="match status" value="1"/>
</dbReference>
<dbReference type="Proteomes" id="UP000655443">
    <property type="component" value="Unassembled WGS sequence"/>
</dbReference>
<evidence type="ECO:0000259" key="2">
    <source>
        <dbReference type="Pfam" id="PF01471"/>
    </source>
</evidence>
<accession>A0A919D1D6</accession>
<dbReference type="AlphaFoldDB" id="A0A919D1D6"/>
<name>A0A919D1D6_9ACTN</name>
<reference evidence="3" key="1">
    <citation type="journal article" date="2014" name="Int. J. Syst. Evol. Microbiol.">
        <title>Complete genome sequence of Corynebacterium casei LMG S-19264T (=DSM 44701T), isolated from a smear-ripened cheese.</title>
        <authorList>
            <consortium name="US DOE Joint Genome Institute (JGI-PGF)"/>
            <person name="Walter F."/>
            <person name="Albersmeier A."/>
            <person name="Kalinowski J."/>
            <person name="Ruckert C."/>
        </authorList>
    </citation>
    <scope>NUCLEOTIDE SEQUENCE</scope>
    <source>
        <strain evidence="3">JCM 4714</strain>
    </source>
</reference>
<dbReference type="InterPro" id="IPR002477">
    <property type="entry name" value="Peptidoglycan-bd-like"/>
</dbReference>
<dbReference type="InterPro" id="IPR036366">
    <property type="entry name" value="PGBDSf"/>
</dbReference>
<reference evidence="3" key="2">
    <citation type="submission" date="2020-09" db="EMBL/GenBank/DDBJ databases">
        <authorList>
            <person name="Sun Q."/>
            <person name="Ohkuma M."/>
        </authorList>
    </citation>
    <scope>NUCLEOTIDE SEQUENCE</scope>
    <source>
        <strain evidence="3">JCM 4714</strain>
    </source>
</reference>